<feature type="compositionally biased region" description="Low complexity" evidence="1">
    <location>
        <begin position="244"/>
        <end position="253"/>
    </location>
</feature>
<feature type="compositionally biased region" description="Basic and acidic residues" evidence="1">
    <location>
        <begin position="2469"/>
        <end position="2488"/>
    </location>
</feature>
<dbReference type="Proteomes" id="UP001281761">
    <property type="component" value="Unassembled WGS sequence"/>
</dbReference>
<feature type="region of interest" description="Disordered" evidence="1">
    <location>
        <begin position="1643"/>
        <end position="1727"/>
    </location>
</feature>
<feature type="compositionally biased region" description="Polar residues" evidence="1">
    <location>
        <begin position="2426"/>
        <end position="2436"/>
    </location>
</feature>
<feature type="compositionally biased region" description="Basic residues" evidence="1">
    <location>
        <begin position="5154"/>
        <end position="5164"/>
    </location>
</feature>
<feature type="region of interest" description="Disordered" evidence="1">
    <location>
        <begin position="2226"/>
        <end position="2258"/>
    </location>
</feature>
<feature type="region of interest" description="Disordered" evidence="1">
    <location>
        <begin position="3231"/>
        <end position="3293"/>
    </location>
</feature>
<dbReference type="PANTHER" id="PTHR43670">
    <property type="entry name" value="HEAT SHOCK PROTEIN 26"/>
    <property type="match status" value="1"/>
</dbReference>
<feature type="compositionally biased region" description="Low complexity" evidence="1">
    <location>
        <begin position="3236"/>
        <end position="3248"/>
    </location>
</feature>
<protein>
    <submittedName>
        <fullName evidence="2">Uncharacterized protein</fullName>
    </submittedName>
</protein>
<feature type="region of interest" description="Disordered" evidence="1">
    <location>
        <begin position="235"/>
        <end position="255"/>
    </location>
</feature>
<reference evidence="2 3" key="1">
    <citation type="journal article" date="2022" name="bioRxiv">
        <title>Genomics of Preaxostyla Flagellates Illuminates Evolutionary Transitions and the Path Towards Mitochondrial Loss.</title>
        <authorList>
            <person name="Novak L.V.F."/>
            <person name="Treitli S.C."/>
            <person name="Pyrih J."/>
            <person name="Halakuc P."/>
            <person name="Pipaliya S.V."/>
            <person name="Vacek V."/>
            <person name="Brzon O."/>
            <person name="Soukal P."/>
            <person name="Eme L."/>
            <person name="Dacks J.B."/>
            <person name="Karnkowska A."/>
            <person name="Elias M."/>
            <person name="Hampl V."/>
        </authorList>
    </citation>
    <scope>NUCLEOTIDE SEQUENCE [LARGE SCALE GENOMIC DNA]</scope>
    <source>
        <strain evidence="2">NAU3</strain>
        <tissue evidence="2">Gut</tissue>
    </source>
</reference>
<feature type="compositionally biased region" description="Basic residues" evidence="1">
    <location>
        <begin position="2092"/>
        <end position="2114"/>
    </location>
</feature>
<accession>A0ABQ9XXE1</accession>
<organism evidence="2 3">
    <name type="scientific">Blattamonas nauphoetae</name>
    <dbReference type="NCBI Taxonomy" id="2049346"/>
    <lineage>
        <taxon>Eukaryota</taxon>
        <taxon>Metamonada</taxon>
        <taxon>Preaxostyla</taxon>
        <taxon>Oxymonadida</taxon>
        <taxon>Blattamonas</taxon>
    </lineage>
</organism>
<feature type="region of interest" description="Disordered" evidence="1">
    <location>
        <begin position="724"/>
        <end position="748"/>
    </location>
</feature>
<feature type="region of interest" description="Disordered" evidence="1">
    <location>
        <begin position="4979"/>
        <end position="5028"/>
    </location>
</feature>
<feature type="region of interest" description="Disordered" evidence="1">
    <location>
        <begin position="2393"/>
        <end position="2436"/>
    </location>
</feature>
<gene>
    <name evidence="2" type="ORF">BLNAU_8915</name>
</gene>
<feature type="region of interest" description="Disordered" evidence="1">
    <location>
        <begin position="1455"/>
        <end position="1479"/>
    </location>
</feature>
<feature type="region of interest" description="Disordered" evidence="1">
    <location>
        <begin position="2913"/>
        <end position="2940"/>
    </location>
</feature>
<feature type="region of interest" description="Disordered" evidence="1">
    <location>
        <begin position="325"/>
        <end position="353"/>
    </location>
</feature>
<name>A0ABQ9XXE1_9EUKA</name>
<feature type="compositionally biased region" description="Basic and acidic residues" evidence="1">
    <location>
        <begin position="1656"/>
        <end position="1669"/>
    </location>
</feature>
<comment type="caution">
    <text evidence="2">The sequence shown here is derived from an EMBL/GenBank/DDBJ whole genome shotgun (WGS) entry which is preliminary data.</text>
</comment>
<feature type="compositionally biased region" description="Basic and acidic residues" evidence="1">
    <location>
        <begin position="3777"/>
        <end position="3788"/>
    </location>
</feature>
<feature type="compositionally biased region" description="Polar residues" evidence="1">
    <location>
        <begin position="4021"/>
        <end position="4030"/>
    </location>
</feature>
<feature type="compositionally biased region" description="Polar residues" evidence="1">
    <location>
        <begin position="162"/>
        <end position="173"/>
    </location>
</feature>
<feature type="compositionally biased region" description="Basic and acidic residues" evidence="1">
    <location>
        <begin position="4990"/>
        <end position="5021"/>
    </location>
</feature>
<keyword evidence="3" id="KW-1185">Reference proteome</keyword>
<feature type="compositionally biased region" description="Basic and acidic residues" evidence="1">
    <location>
        <begin position="3798"/>
        <end position="3812"/>
    </location>
</feature>
<feature type="region of interest" description="Disordered" evidence="1">
    <location>
        <begin position="115"/>
        <end position="177"/>
    </location>
</feature>
<evidence type="ECO:0000313" key="2">
    <source>
        <dbReference type="EMBL" id="KAK2956135.1"/>
    </source>
</evidence>
<evidence type="ECO:0000256" key="1">
    <source>
        <dbReference type="SAM" id="MobiDB-lite"/>
    </source>
</evidence>
<proteinExistence type="predicted"/>
<feature type="region of interest" description="Disordered" evidence="1">
    <location>
        <begin position="2696"/>
        <end position="2716"/>
    </location>
</feature>
<feature type="compositionally biased region" description="Basic and acidic residues" evidence="1">
    <location>
        <begin position="2696"/>
        <end position="2715"/>
    </location>
</feature>
<feature type="region of interest" description="Disordered" evidence="1">
    <location>
        <begin position="2072"/>
        <end position="2134"/>
    </location>
</feature>
<feature type="region of interest" description="Disordered" evidence="1">
    <location>
        <begin position="1908"/>
        <end position="1953"/>
    </location>
</feature>
<feature type="region of interest" description="Disordered" evidence="1">
    <location>
        <begin position="2452"/>
        <end position="2515"/>
    </location>
</feature>
<feature type="region of interest" description="Disordered" evidence="1">
    <location>
        <begin position="3050"/>
        <end position="3110"/>
    </location>
</feature>
<evidence type="ECO:0000313" key="3">
    <source>
        <dbReference type="Proteomes" id="UP001281761"/>
    </source>
</evidence>
<feature type="compositionally biased region" description="Basic and acidic residues" evidence="1">
    <location>
        <begin position="2401"/>
        <end position="2421"/>
    </location>
</feature>
<feature type="region of interest" description="Disordered" evidence="1">
    <location>
        <begin position="3772"/>
        <end position="3840"/>
    </location>
</feature>
<dbReference type="PANTHER" id="PTHR43670:SF115">
    <property type="entry name" value="ALPHA-CRYSTALLIN DOMAIN 32.1"/>
    <property type="match status" value="1"/>
</dbReference>
<feature type="compositionally biased region" description="Basic and acidic residues" evidence="1">
    <location>
        <begin position="3821"/>
        <end position="3838"/>
    </location>
</feature>
<feature type="compositionally biased region" description="Polar residues" evidence="1">
    <location>
        <begin position="3268"/>
        <end position="3288"/>
    </location>
</feature>
<feature type="compositionally biased region" description="Acidic residues" evidence="1">
    <location>
        <begin position="1458"/>
        <end position="1478"/>
    </location>
</feature>
<feature type="compositionally biased region" description="Basic residues" evidence="1">
    <location>
        <begin position="4063"/>
        <end position="4077"/>
    </location>
</feature>
<feature type="region of interest" description="Disordered" evidence="1">
    <location>
        <begin position="5131"/>
        <end position="5197"/>
    </location>
</feature>
<feature type="compositionally biased region" description="Acidic residues" evidence="1">
    <location>
        <begin position="1718"/>
        <end position="1727"/>
    </location>
</feature>
<feature type="compositionally biased region" description="Polar residues" evidence="1">
    <location>
        <begin position="2242"/>
        <end position="2258"/>
    </location>
</feature>
<feature type="compositionally biased region" description="Basic residues" evidence="1">
    <location>
        <begin position="1643"/>
        <end position="1655"/>
    </location>
</feature>
<sequence length="5625" mass="616994">MSTEDELDLPEPLNYFEDEASIEVRNQQAQEQAVNNECADLLSGASNGQKFVSNVYKIFNEDESKYPHMIDCLLRPLETISSNTIDTATLSSIISSEDTSYILNVIEGVIFADNPSTGRNNNQLKDSGSSQQGPSSTANRPSSAAKRPASRNKKDKTAPTDLPQTSTPSQVKKPTNPVRIGSVTLQSLLRCSFFFRQWSLFDQILNTLDSFVVFRYPRSLSADVRSSSNISLAKSINDSRSESPTHSMSMSSVGVGGLQKTQASMASIGPIRISESTNLGTAAANEALLQTKIFAPLSPLDLPNQILLAEARLLASASVALQDSPPPSFPFNPRQPYPTFPDGSDPNPPDQPLLPLPPIASRIIRRRPHNTESVRLVSASANILTHNLISYAALTRETAQFVPFTPHGNQPSYTSFLPQNPLIFLSAVRDSWTFIQRLTKAEAFPPALILRFLSFLLSAISIALSPPVDQTENLPKTSATQLPKKLRQPPFLDAALLDSVVHIEAAIQFASTTRKLIDHMAISESQKGRPSKHRGEMNADAAETHQFLHTPQPSPSTAQGMTQTRFDAAQKLEEIEEELSADDLSGEQTEDLSELETLKTLTRARQGKKQKLISFGRGGLSNKQHLELLYKYLSRLSQIIKRPPPFVDPHKPVPPATQLQLVPIPQTLAGVLLSLSSRFLLDASETMQNHFTSFSNHHSFLDSVTTDKEFLDFIIKNGIPIPKAETLQDSDTPLTADQEQSRSSALQPIPGSSAIIHPKLVHSLVQTYSSYHKHHPSSLPVNINFETDAVWSVEGNMRALFAECRSLFMWVEMKKGEEASVQSYNTQFYKDRDFAEKKTELSTMKGIVYPSEAAKTMAATTQKQQTLPQASGGGQIPTILTAVLHPSSNSLPTDPIMSARYFPPVLSHNTESTLSNLINNNLYEQAILIQERVKYRCDSLLMLIAEEADEEEPAPNDPPIPEDIEIKSKAHAEMTTMMKTRQKEMDNTQMKTQPIIKQAKQTGRVIPSRVYDGLGIKPGDPGIKPGKFPKVSVRVQERTRTMSELSREIVQLTEKGINMVANVCLNEAALCVWMDQARKEYGFQIRRRDKAHSGAEKLALFDTPPVSPLLISRTHNSITLLPVDPAQKEFGEDEIPASDDYQFDLMIFGKKSDSASVLSLQSTTLEGTGVPVPINQPITITGLDPNSSYVFGCARCDKQGNIIVGVTKALAIQDTAIGKPTAPIVTCFPIPAISLLTSFAHFFTKYSDLIKVAEKTRIKRRVQAGLSIERAYFEGTSESGQTIRVWNCLKICGVKCARIVFDFGVVVCPETQPNAIGIAHPHSLFSELTSASSVRNSLNKELCSLLPHTSITGIQECTMIIAREFVRRALKTENISLDTKDGGMGMDAQSLYEKRKKRIVGLRARRLRRETKQMQTMNYRSETKFGEFTDGPMRSEEPNFTSLIEKMDEDDMWKKVEDSEDSSDDDSTGDDSDSEEENDHTIVHLLPTTPQLLNSLSPFELLLRAIACFTVSIEAAVMIKDYPTIVAVSSELYSTLAQSNSLSDSAKTHPAIVRSLILILEALKTIPVPNEERPETLDSLSVWMSSQFYVSHCLYDLVHLHANTRIAKDYAAKQIPSKRNQIHSFAASLNENVKKITEEQTKKIKQTVGRRRRRQEQKIDAESDIETKSVDSVISQPAAKKGKKGKKAAASEEEPKKTPKGKKTATQPEAAQPPPQPSDDEEDEEIDETEPFCLLATPDDLLNLLESCVLYDSLYLHCLQNEMVELNQSGDEQDGQDSIISTDVVLLSLLPRSFSNLHLLKGNRAMSREFAVVSNSYCGIPIPRTHIRKLVQRNEEEEQQLIQVVQTTTTPFSSSEVTPELANVYAQIHSNPMKAWESLMSIASSVQAPKITTGQPPLQLSTIVSGCGGKASSSNEPAEVEVNEKAPKKGAKGKKAAQPTAEETGMETSDSTTSPFTALKNTLAFHPECVWGESLLRTAVLICDSLLKTPTPQQSHDKTAGLIRSLISSSNNMITSPTTEGIAPLRSIYYTRPSRIHIPKGSIQDILEVFNMEYQTSFDWNADIEGQVNQELGITPQPDPLEETQAEETGAKKRATSSSKKKKGAASTAKKGKKAKEEEEEPPEEEEEQKPVDEIAQEAARRKAERKENERQDMIFERTEENNRVCAAATIFAFWKIFKIRRQETAKWRHSLRTVQPYHAHLELLLGLTEYLRGKEMDLAETLPSTLPPEQVQTEEGEPDQTVPSDLNQTRTFPSPASELQVSPQLAEQLSLLHSKQTPQTSQLVALLNPFLISHTNTSDQFSAHSLISGMPFTLSPTTLAAISKFDTSFLVVSSPSLLSFMCSIFARAPTPLIPNNSQYLLRAAKNGCLDEMYRNPANYFGIFGSICPALSDTTSSSSEDTDKTPKKGKKGKDSEKDKEGGSGGLSANDTPENIPTLTTLANEVGSDRLLVGFDPTYTPKGSTGQVSKPEKGAKGKKGKADEPEKKARSTSASKKVKKDVVETQPEEPEDDLPQSLLPTAAECLANQRGLTPMRRAIAEAMLSFASHVSRAATIAARTSHFSLVMEAWSMLARFWDDVEKGICGEGGGAEIWAAIKQQQWFEEELAKMGKVSPQSISLPALFVSTDANGSDQVRSMTNELLMFRFFLLRALASTLSRSIPTILVTLLACQPLSQLLNFHRKFREKEKKEAYFHKMESTRRRAAERTEMENDPSTRSRFGATLSMALGQQAMEATQVVKTPTLLANEPFELPIRAPLPSSFEVLVYHLIDNTTNGSFFSGSILRQRHRSVYGTAYNLDALVFRRAMSVPARIISAHVFASTLVRIITRFSFAGGTFHENLSMPLILFASAFSQAATQKNASGALSASLLTKHVNWLNDISRLEEQGVLVPGMSIAGVLLKGVDNIIAEENRERAEAEKKAELERKERELKAKEEREAGWRRGDLMGEQASQSEDTMSLPDASFLVPKSSVYRVTIPPLRLFEDDKLTCSWWSGNVSVSTFSSLSHFISVNPSIIPVPISLSSRGLPSASALLPDTLLSFNYPALPPIPPEFVHPAEGAEEAAPPEKGAKRPKSRGTETETKKKGKKAKGKKAEAEKEEEEASETDTASLASADVDVEDVAIIQKNEREAKKRNTLLFIENLLTAQETAVICPNGALFSVDPQLNEKLTMVLPTFSQALSKCTRTKAEIELGLCREDAMSFNMSLIKQEISLKAASRRALNDTYISALQLEGKQKATPSIESTTETSEPPTLPPSKPPSSEGKRPAAKRSTTPSRSTKARAQTPNTTTDTDAEEKQNALMLDVARVISTFFSRIVLPTNTDSAGSFKQVNFTEPFDSAISASISWQSRFALIRPVSLLSRYSSCISTLRARHATFLVAQALNEAATIRMATVRLVRTMQDSSSIPLVGNQSEEDKLALLLKTARERKKAPISLGSTGDHKFPDLESWEEAELFQLLAEYDNEDQYADAQMKTSRNELSDALDTLFICPQFITYGGWRTMFGFWAGLGNNRNNSDPNAAAGVRKGQSLFEAPTDDNTLPTPIDLLPSTFDDADALMTSKTKPSKIPPIPNCLLALSILHKLMTTSYSNNSDQCTELSLAASGITAALLSHSPELPPSFQPAELRTARIHSFIPPLYLSSASAKPSSVLSILKTNNETTIQTHNPFENPFAADSNLHEHLESFAVHLIKSGHSLQAFPILALLRHIAADVVFSPIALFNSFLLTAMANLECGYTTEAYQFIVALFQFSSSSSVPQWMETQQSILNRVMDHSELFTPLPDPYKETKHEDDAPSRPASAASTSEKKKAGKTDKKEAPAKSPKKGGKGKEAKETSDESKEKEPKQQWPLFDCSQSCQSAGNVQALLFLLQQTINSTDSSLMTLIPPQMKIRLLQLRVQFLLILYTHSLQQHQSKTSFDPTQMKQGDAAPLASGIASRSPLSLLSFSATPSLMEGLSQAFPVNAAALTAGLHNTLLGYNHLELDPNTIPQGALWNPLLVASQLAKKKQVQKEQEPQPIGVEGDEASSVHDQPQQTDEPTYLFDHIPPLETDVGASAATEQSKAPETLDKTKKKPATPKTPKKGKGKEAEETTQKQVVAKTPSNDPYDGTQPSFFESHFGFGTDDKSDREEPHFIEEHSTSFPPTSKTALAKLGFSSKISSSTYNSIRAIVQNGNGSELFATPSVDFALLLSSDVLSQSMSATQDMVGSFSGEDSSSFNTFIFAVISGFVEELSLLTLPSANIDPYTLMFIPESDEATLVSILSSFVTPTDVISLANNTLMQLAWISTIDGSLEDTSRIASTGLGMLQHHRLAMLHSTANKFARQLSKSRERALREKGKDRIDDMELKIVLSELSTHFPSLKNVVVSDAKPTLTSLIRSLFIATNQDDMLPNQSWHASDTYTLFRYDDTDSLHFRSLQLQTEIQSLQYEKAMKTSSTLLDEARTANSTRWKISTLLSQSQIQKALAPSITKFTLANKEVMHGIISFTNAIKPLSLAIRSMRSQTSPELSQADKAGVLLVVADFLFLGIPEAVSVTETVLRTIPESVMTGLDDAIHDLLGAVFSPKLAFAPKTGVDSDERVSSLIAAKKALPVSPFVDHTPSFFLLTNRISAVAYNLLAGSLKQLGLVIPPLSPSMATLGALPQSVETIPQTRLQQIPSLVHGDLNRTIMKTLRTLTFYQSSLHPDIPQDQHNPLFLQYPVTPSIAPILLPYTNLYTPLSTSLSRASYLKTATTPFDSLQLRRQKTESSTKSVVMIGETAPALVSVIQLSMSLQLSYAPSPLICAQGWLECGQLLVQTLFPLTSTIFPEWGGVSSLLQTPNHAPVSAVLKSPLSDNPLNIFAPPSPITAKTSTHPPSLTRIVMLWASALLGRSMWMALSASGGFERLSMISDILSNLILLLGMVLPQVALDDQSESPQNYVLTDSNRVHLLRLVNALLVMQHRTALAQGALGSLPSLTDQGTVPLSSLPTQIRADLLSMQKKHYSLLPSADGAPAAAEPTKEEGEAKGKKRSQSAEKKARGGEKKTEKTADVGSTQTDGANAAVDIPISHIVNVYVKLLQESAGASAFSAQNLQPHAAPFIASPSVGMTSADIASADSQFGVELTQLYNTLLQSSPTFAKKCVLAVEELEWMTSKAVPNFTKRPLSRPTTAISQVDEKEVTKKGAKPKSRGGKRPAEDDKKAKGKAGAKGKEQPAEQAAQNSGEGNASQLDRFIFNPPIFTTVLASHTSTIIPNRITTSGQNKLTVVPPIETTLPQELKNLLSSSLHRKTQLDEPASVSNYGLAFHNLVYSVVDGSRTLHVGLRTIPAVYLVQLCAVIQDTLSLHHLWEVKNHEGWIIPPNGGLPAGAEADFPKTKEESPYQPRFAICMWAFHLLLRLATVEGSFEEDAGAPPSTTPKEPGAVTKFLMEGQTRTAEETEMEQTLQPEDNQYPSLVLTALPPSSRQPAYNSIERFLSAHAKMVLERNQTKKAGVAQEDIEEIRREDERLYISACPPTMTAPPVLPPRPPISAPIKAVISHYSSSIPQQNPIPESIFEETPTFALHPNLKLQVIGQPLCSLLKSANHTLSLNRIFSSSPYFLSPSILKEHTSIKPSLPSSPVVHSENEGSGTSLFEANRAFAQFILQSVGETLWEE</sequence>
<feature type="compositionally biased region" description="Pro residues" evidence="1">
    <location>
        <begin position="325"/>
        <end position="339"/>
    </location>
</feature>
<dbReference type="EMBL" id="JARBJD010000059">
    <property type="protein sequence ID" value="KAK2956135.1"/>
    <property type="molecule type" value="Genomic_DNA"/>
</dbReference>
<feature type="compositionally biased region" description="Acidic residues" evidence="1">
    <location>
        <begin position="2118"/>
        <end position="2128"/>
    </location>
</feature>
<feature type="compositionally biased region" description="Polar residues" evidence="1">
    <location>
        <begin position="727"/>
        <end position="746"/>
    </location>
</feature>
<feature type="compositionally biased region" description="Polar residues" evidence="1">
    <location>
        <begin position="115"/>
        <end position="142"/>
    </location>
</feature>
<feature type="region of interest" description="Disordered" evidence="1">
    <location>
        <begin position="4001"/>
        <end position="4104"/>
    </location>
</feature>